<feature type="compositionally biased region" description="Low complexity" evidence="13">
    <location>
        <begin position="403"/>
        <end position="413"/>
    </location>
</feature>
<dbReference type="Gene3D" id="3.30.1370.10">
    <property type="entry name" value="K Homology domain, type 1"/>
    <property type="match status" value="1"/>
</dbReference>
<dbReference type="Pfam" id="PF16275">
    <property type="entry name" value="SF1-HH"/>
    <property type="match status" value="1"/>
</dbReference>
<evidence type="ECO:0000256" key="7">
    <source>
        <dbReference type="ARBA" id="ARBA00022884"/>
    </source>
</evidence>
<dbReference type="Proteomes" id="UP000007799">
    <property type="component" value="Unassembled WGS sequence"/>
</dbReference>
<keyword evidence="16" id="KW-1185">Reference proteome</keyword>
<keyword evidence="12" id="KW-0747">Spliceosome</keyword>
<dbReference type="GO" id="GO:0008270">
    <property type="term" value="F:zinc ion binding"/>
    <property type="evidence" value="ECO:0007669"/>
    <property type="project" value="UniProtKB-UniRule"/>
</dbReference>
<comment type="similarity">
    <text evidence="2 12">Belongs to the BBP/SF1 family.</text>
</comment>
<keyword evidence="8 12" id="KW-0508">mRNA splicing</keyword>
<keyword evidence="9 12" id="KW-0539">Nucleus</keyword>
<accession>F2TVE1</accession>
<evidence type="ECO:0000256" key="8">
    <source>
        <dbReference type="ARBA" id="ARBA00023187"/>
    </source>
</evidence>
<comment type="function">
    <text evidence="12">Necessary for the splicing of pre-mRNA. Has a role in the recognition of the branch site (5'-UACUAAC-3'), the pyrimidine tract and the 3'-splice site at the 3'-end of introns.</text>
</comment>
<evidence type="ECO:0000256" key="4">
    <source>
        <dbReference type="ARBA" id="ARBA00022723"/>
    </source>
</evidence>
<keyword evidence="6 12" id="KW-0862">Zinc</keyword>
<evidence type="ECO:0000256" key="2">
    <source>
        <dbReference type="ARBA" id="ARBA00010382"/>
    </source>
</evidence>
<dbReference type="GO" id="GO:0005681">
    <property type="term" value="C:spliceosomal complex"/>
    <property type="evidence" value="ECO:0007669"/>
    <property type="project" value="UniProtKB-KW"/>
</dbReference>
<evidence type="ECO:0000259" key="14">
    <source>
        <dbReference type="PROSITE" id="PS50158"/>
    </source>
</evidence>
<dbReference type="SUPFAM" id="SSF57756">
    <property type="entry name" value="Retrovirus zinc finger-like domains"/>
    <property type="match status" value="1"/>
</dbReference>
<dbReference type="SUPFAM" id="SSF54791">
    <property type="entry name" value="Eukaryotic type KH-domain (KH-domain type I)"/>
    <property type="match status" value="1"/>
</dbReference>
<dbReference type="PANTHER" id="PTHR11208:SF45">
    <property type="entry name" value="SPLICING FACTOR 1"/>
    <property type="match status" value="1"/>
</dbReference>
<evidence type="ECO:0000256" key="1">
    <source>
        <dbReference type="ARBA" id="ARBA00004123"/>
    </source>
</evidence>
<reference evidence="15" key="1">
    <citation type="submission" date="2009-08" db="EMBL/GenBank/DDBJ databases">
        <title>Annotation of Salpingoeca rosetta.</title>
        <authorList>
            <consortium name="The Broad Institute Genome Sequencing Platform"/>
            <person name="Russ C."/>
            <person name="Cuomo C."/>
            <person name="Burger G."/>
            <person name="Gray M.W."/>
            <person name="Holland P.W.H."/>
            <person name="King N."/>
            <person name="Lang F.B.F."/>
            <person name="Roger A.J."/>
            <person name="Ruiz-Trillo I."/>
            <person name="Young S.K."/>
            <person name="Zeng Q."/>
            <person name="Gargeya S."/>
            <person name="Alvarado L."/>
            <person name="Berlin A."/>
            <person name="Chapman S.B."/>
            <person name="Chen Z."/>
            <person name="Freedman E."/>
            <person name="Gellesch M."/>
            <person name="Goldberg J."/>
            <person name="Griggs A."/>
            <person name="Gujja S."/>
            <person name="Heilman E."/>
            <person name="Heiman D."/>
            <person name="Howarth C."/>
            <person name="Mehta T."/>
            <person name="Neiman D."/>
            <person name="Pearson M."/>
            <person name="Roberts A."/>
            <person name="Saif S."/>
            <person name="Shea T."/>
            <person name="Shenoy N."/>
            <person name="Sisk P."/>
            <person name="Stolte C."/>
            <person name="Sykes S."/>
            <person name="White J."/>
            <person name="Yandava C."/>
            <person name="Haas B."/>
            <person name="Nusbaum C."/>
            <person name="Birren B."/>
        </authorList>
    </citation>
    <scope>NUCLEOTIDE SEQUENCE [LARGE SCALE GENOMIC DNA]</scope>
    <source>
        <strain evidence="15">ATCC 50818</strain>
    </source>
</reference>
<dbReference type="SMART" id="SM00343">
    <property type="entry name" value="ZnF_C2HC"/>
    <property type="match status" value="2"/>
</dbReference>
<name>F2TVE1_SALR5</name>
<dbReference type="InterPro" id="IPR045071">
    <property type="entry name" value="BBP-like"/>
</dbReference>
<feature type="compositionally biased region" description="Low complexity" evidence="13">
    <location>
        <begin position="524"/>
        <end position="560"/>
    </location>
</feature>
<keyword evidence="3 12" id="KW-0507">mRNA processing</keyword>
<evidence type="ECO:0000313" key="16">
    <source>
        <dbReference type="Proteomes" id="UP000007799"/>
    </source>
</evidence>
<dbReference type="KEGG" id="sre:PTSG_00054"/>
<dbReference type="Pfam" id="PF00098">
    <property type="entry name" value="zf-CCHC"/>
    <property type="match status" value="1"/>
</dbReference>
<protein>
    <recommendedName>
        <fullName evidence="12">Branchpoint-bridging protein</fullName>
    </recommendedName>
</protein>
<dbReference type="GO" id="GO:0003729">
    <property type="term" value="F:mRNA binding"/>
    <property type="evidence" value="ECO:0007669"/>
    <property type="project" value="TreeGrafter"/>
</dbReference>
<dbReference type="InterPro" id="IPR001878">
    <property type="entry name" value="Znf_CCHC"/>
</dbReference>
<keyword evidence="7 11" id="KW-0694">RNA-binding</keyword>
<feature type="region of interest" description="Disordered" evidence="13">
    <location>
        <begin position="1"/>
        <end position="64"/>
    </location>
</feature>
<feature type="compositionally biased region" description="Pro residues" evidence="13">
    <location>
        <begin position="561"/>
        <end position="592"/>
    </location>
</feature>
<dbReference type="InterPro" id="IPR055256">
    <property type="entry name" value="KH_1_KHDC4/BBP-like"/>
</dbReference>
<dbReference type="GO" id="GO:0000398">
    <property type="term" value="P:mRNA splicing, via spliceosome"/>
    <property type="evidence" value="ECO:0007669"/>
    <property type="project" value="UniProtKB-UniRule"/>
</dbReference>
<comment type="subcellular location">
    <subcellularLocation>
        <location evidence="1 12">Nucleus</location>
    </subcellularLocation>
</comment>
<dbReference type="GO" id="GO:0045131">
    <property type="term" value="F:pre-mRNA branch point binding"/>
    <property type="evidence" value="ECO:0007669"/>
    <property type="project" value="UniProtKB-UniRule"/>
</dbReference>
<dbReference type="InterPro" id="IPR032570">
    <property type="entry name" value="SF1-HH"/>
</dbReference>
<proteinExistence type="inferred from homology"/>
<keyword evidence="5 10" id="KW-0863">Zinc-finger</keyword>
<organism evidence="16">
    <name type="scientific">Salpingoeca rosetta (strain ATCC 50818 / BSB-021)</name>
    <dbReference type="NCBI Taxonomy" id="946362"/>
    <lineage>
        <taxon>Eukaryota</taxon>
        <taxon>Choanoflagellata</taxon>
        <taxon>Craspedida</taxon>
        <taxon>Salpingoecidae</taxon>
        <taxon>Salpingoeca</taxon>
    </lineage>
</organism>
<evidence type="ECO:0000256" key="3">
    <source>
        <dbReference type="ARBA" id="ARBA00022664"/>
    </source>
</evidence>
<keyword evidence="4 12" id="KW-0479">Metal-binding</keyword>
<dbReference type="PROSITE" id="PS50158">
    <property type="entry name" value="ZF_CCHC"/>
    <property type="match status" value="1"/>
</dbReference>
<dbReference type="Pfam" id="PF22675">
    <property type="entry name" value="KH-I_KHDC4-BBP"/>
    <property type="match status" value="1"/>
</dbReference>
<feature type="region of interest" description="Disordered" evidence="13">
    <location>
        <begin position="351"/>
        <end position="592"/>
    </location>
</feature>
<gene>
    <name evidence="15" type="ORF">PTSG_00054</name>
</gene>
<dbReference type="InterPro" id="IPR004087">
    <property type="entry name" value="KH_dom"/>
</dbReference>
<dbReference type="OMA" id="QHNENSC"/>
<dbReference type="GO" id="GO:0048024">
    <property type="term" value="P:regulation of mRNA splicing, via spliceosome"/>
    <property type="evidence" value="ECO:0007669"/>
    <property type="project" value="TreeGrafter"/>
</dbReference>
<dbReference type="eggNOG" id="KOG0119">
    <property type="taxonomic scope" value="Eukaryota"/>
</dbReference>
<dbReference type="OrthoDB" id="6777263at2759"/>
<dbReference type="InterPro" id="IPR047086">
    <property type="entry name" value="SF1-HH_sf"/>
</dbReference>
<feature type="compositionally biased region" description="Low complexity" evidence="13">
    <location>
        <begin position="51"/>
        <end position="64"/>
    </location>
</feature>
<feature type="domain" description="CCHC-type" evidence="14">
    <location>
        <begin position="303"/>
        <end position="317"/>
    </location>
</feature>
<evidence type="ECO:0000256" key="11">
    <source>
        <dbReference type="PROSITE-ProRule" id="PRU00117"/>
    </source>
</evidence>
<evidence type="ECO:0000256" key="12">
    <source>
        <dbReference type="RuleBase" id="RU367126"/>
    </source>
</evidence>
<evidence type="ECO:0000256" key="5">
    <source>
        <dbReference type="ARBA" id="ARBA00022771"/>
    </source>
</evidence>
<dbReference type="EMBL" id="GL832955">
    <property type="protein sequence ID" value="EGD72037.1"/>
    <property type="molecule type" value="Genomic_DNA"/>
</dbReference>
<evidence type="ECO:0000256" key="13">
    <source>
        <dbReference type="SAM" id="MobiDB-lite"/>
    </source>
</evidence>
<sequence length="592" mass="64252">MSDEMVAQALKRAKAREEGLAASFMAPAAETEEERGRRRKRRSRWGNQPAPTITPLLPTTLPPGLTKEQEKQFLTQVRIDELTTKIRNKYVPEDRSPSPEPVYNQQGQRLNTAEIRYRQKYEKERHDLIQEMMKLKPSYRPPMDYKPPDNKLTDRVIVPQEKYPDINFMGLLIGPRGHTLKKLERETGAKIMIRGKGTVKAGKAGARPSANDFEGEPMFALIQATDAQKLRKAVATIEEVIKMAIETPEGQNELKRMQLRELALLNGTLRDDEQFLRCKNCGSSLHRTFQCPEKQNFVNQQTCSVCGGTGHVAADCRYKRPNASGPPASSDTANQAKMDSEYLSLMAELGEVPAQPPPPPATTTTTAPARRTGPILGEAPPNLMRSHQPPASTAAPPPPPLPSSSTPASSGPPQHTSAYPPYQPATSSTAPMTTTTTTSAPPPPPTSAPPPPPPPTAAAVGTGNGQQGPPLITPPVPGGSHARPSVPPISGGAPPPPPRPYGGGGYGHNSYHQQPHNQGGWPGYQGQHYQGHYNQYGGYHGYHQQGYGQHYPYDQQGYGQQPPPPPPPDNQPPPPPPPPDNQPPPPPPPPSN</sequence>
<dbReference type="PANTHER" id="PTHR11208">
    <property type="entry name" value="RNA-BINDING PROTEIN RELATED"/>
    <property type="match status" value="1"/>
</dbReference>
<dbReference type="SMART" id="SM00322">
    <property type="entry name" value="KH"/>
    <property type="match status" value="1"/>
</dbReference>
<dbReference type="STRING" id="946362.F2TVE1"/>
<feature type="compositionally biased region" description="Pro residues" evidence="13">
    <location>
        <begin position="440"/>
        <end position="456"/>
    </location>
</feature>
<evidence type="ECO:0000313" key="15">
    <source>
        <dbReference type="EMBL" id="EGD72037.1"/>
    </source>
</evidence>
<evidence type="ECO:0000256" key="9">
    <source>
        <dbReference type="ARBA" id="ARBA00023242"/>
    </source>
</evidence>
<dbReference type="GeneID" id="16067809"/>
<evidence type="ECO:0000256" key="10">
    <source>
        <dbReference type="PROSITE-ProRule" id="PRU00047"/>
    </source>
</evidence>
<dbReference type="InParanoid" id="F2TVE1"/>
<dbReference type="AlphaFoldDB" id="F2TVE1"/>
<dbReference type="PROSITE" id="PS50084">
    <property type="entry name" value="KH_TYPE_1"/>
    <property type="match status" value="1"/>
</dbReference>
<dbReference type="RefSeq" id="XP_004998609.1">
    <property type="nucleotide sequence ID" value="XM_004998552.1"/>
</dbReference>
<feature type="compositionally biased region" description="Low complexity" evidence="13">
    <location>
        <begin position="424"/>
        <end position="439"/>
    </location>
</feature>
<dbReference type="Gene3D" id="6.10.140.1790">
    <property type="match status" value="1"/>
</dbReference>
<dbReference type="InterPro" id="IPR036875">
    <property type="entry name" value="Znf_CCHC_sf"/>
</dbReference>
<evidence type="ECO:0000256" key="6">
    <source>
        <dbReference type="ARBA" id="ARBA00022833"/>
    </source>
</evidence>
<dbReference type="InterPro" id="IPR036612">
    <property type="entry name" value="KH_dom_type_1_sf"/>
</dbReference>
<dbReference type="Gene3D" id="4.10.60.10">
    <property type="entry name" value="Zinc finger, CCHC-type"/>
    <property type="match status" value="1"/>
</dbReference>